<feature type="domain" description="Flagellar assembly protein FliH/Type III secretion system HrpE" evidence="7">
    <location>
        <begin position="69"/>
        <end position="193"/>
    </location>
</feature>
<dbReference type="InterPro" id="IPR051472">
    <property type="entry name" value="T3SS_Stator/FliH"/>
</dbReference>
<evidence type="ECO:0000256" key="2">
    <source>
        <dbReference type="ARBA" id="ARBA00022448"/>
    </source>
</evidence>
<keyword evidence="3" id="KW-0963">Cytoplasm</keyword>
<dbReference type="EMBL" id="JACCKB010000012">
    <property type="protein sequence ID" value="NYZ66319.1"/>
    <property type="molecule type" value="Genomic_DNA"/>
</dbReference>
<evidence type="ECO:0000313" key="8">
    <source>
        <dbReference type="EMBL" id="NYZ66319.1"/>
    </source>
</evidence>
<sequence>MFSITNLTQGDFQVAPGTKLIKREQYAKFLSAEQLIEHANQQAAGIVADAKILQQEEMEKGFNQGLAEAQQQQTVLINRTLLECAQFKSQLAAELVQVVLQSVKKIIADYDDIALVKACVAQALAQTTDCQQLSLLVAPAMLTSVKDRLDDIKEMAPDIQWNVLPDSSITGMGCKIETPIKVIDTTIDNQLTALEKAVNDWFVNADE</sequence>
<protein>
    <recommendedName>
        <fullName evidence="6">Type 3 secretion system stator protein</fullName>
    </recommendedName>
</protein>
<name>A0A853I123_9GAMM</name>
<evidence type="ECO:0000259" key="7">
    <source>
        <dbReference type="Pfam" id="PF02108"/>
    </source>
</evidence>
<comment type="caution">
    <text evidence="8">The sequence shown here is derived from an EMBL/GenBank/DDBJ whole genome shotgun (WGS) entry which is preliminary data.</text>
</comment>
<dbReference type="NCBIfam" id="TIGR02499">
    <property type="entry name" value="HrpE_YscL_not"/>
    <property type="match status" value="1"/>
</dbReference>
<comment type="subcellular location">
    <subcellularLocation>
        <location evidence="1">Cytoplasm</location>
    </subcellularLocation>
</comment>
<dbReference type="GO" id="GO:0030254">
    <property type="term" value="P:protein secretion by the type III secretion system"/>
    <property type="evidence" value="ECO:0007669"/>
    <property type="project" value="InterPro"/>
</dbReference>
<dbReference type="InterPro" id="IPR012842">
    <property type="entry name" value="T3SS_SctL/SctL2"/>
</dbReference>
<keyword evidence="4" id="KW-0653">Protein transport</keyword>
<dbReference type="PANTHER" id="PTHR34982">
    <property type="entry name" value="YOP PROTEINS TRANSLOCATION PROTEIN L"/>
    <property type="match status" value="1"/>
</dbReference>
<evidence type="ECO:0000256" key="1">
    <source>
        <dbReference type="ARBA" id="ARBA00004496"/>
    </source>
</evidence>
<dbReference type="Pfam" id="PF02108">
    <property type="entry name" value="FliH"/>
    <property type="match status" value="1"/>
</dbReference>
<organism evidence="8 9">
    <name type="scientific">Spartinivicinus marinus</name>
    <dbReference type="NCBI Taxonomy" id="2994442"/>
    <lineage>
        <taxon>Bacteria</taxon>
        <taxon>Pseudomonadati</taxon>
        <taxon>Pseudomonadota</taxon>
        <taxon>Gammaproteobacteria</taxon>
        <taxon>Oceanospirillales</taxon>
        <taxon>Zooshikellaceae</taxon>
        <taxon>Spartinivicinus</taxon>
    </lineage>
</organism>
<accession>A0A853I123</accession>
<reference evidence="8 9" key="1">
    <citation type="submission" date="2020-07" db="EMBL/GenBank/DDBJ databases">
        <title>Endozoicomonas sp. nov., isolated from sediment.</title>
        <authorList>
            <person name="Gu T."/>
        </authorList>
    </citation>
    <scope>NUCLEOTIDE SEQUENCE [LARGE SCALE GENOMIC DNA]</scope>
    <source>
        <strain evidence="8 9">SM1973</strain>
    </source>
</reference>
<keyword evidence="2" id="KW-0813">Transport</keyword>
<dbReference type="PANTHER" id="PTHR34982:SF4">
    <property type="entry name" value="TYPE 3 SECRETION SYSTEM STATOR PROTEIN"/>
    <property type="match status" value="1"/>
</dbReference>
<keyword evidence="9" id="KW-1185">Reference proteome</keyword>
<dbReference type="GO" id="GO:0005829">
    <property type="term" value="C:cytosol"/>
    <property type="evidence" value="ECO:0007669"/>
    <property type="project" value="TreeGrafter"/>
</dbReference>
<proteinExistence type="inferred from homology"/>
<evidence type="ECO:0000256" key="4">
    <source>
        <dbReference type="ARBA" id="ARBA00022927"/>
    </source>
</evidence>
<evidence type="ECO:0000256" key="5">
    <source>
        <dbReference type="ARBA" id="ARBA00024335"/>
    </source>
</evidence>
<dbReference type="AlphaFoldDB" id="A0A853I123"/>
<evidence type="ECO:0000313" key="9">
    <source>
        <dbReference type="Proteomes" id="UP000569732"/>
    </source>
</evidence>
<dbReference type="Proteomes" id="UP000569732">
    <property type="component" value="Unassembled WGS sequence"/>
</dbReference>
<comment type="similarity">
    <text evidence="5">Belongs to the SctL stator family.</text>
</comment>
<gene>
    <name evidence="8" type="primary">sctL</name>
    <name evidence="8" type="ORF">H0A36_09880</name>
</gene>
<dbReference type="InterPro" id="IPR018035">
    <property type="entry name" value="Flagellar_FliH/T3SS_HrpE"/>
</dbReference>
<dbReference type="RefSeq" id="WP_180568346.1">
    <property type="nucleotide sequence ID" value="NZ_JACCKB010000012.1"/>
</dbReference>
<evidence type="ECO:0000256" key="3">
    <source>
        <dbReference type="ARBA" id="ARBA00022490"/>
    </source>
</evidence>
<evidence type="ECO:0000256" key="6">
    <source>
        <dbReference type="ARBA" id="ARBA00040494"/>
    </source>
</evidence>